<protein>
    <submittedName>
        <fullName evidence="1">Uncharacterized protein</fullName>
    </submittedName>
</protein>
<dbReference type="RefSeq" id="WP_207674019.1">
    <property type="nucleotide sequence ID" value="NZ_JAFREM010000019.1"/>
</dbReference>
<evidence type="ECO:0000313" key="1">
    <source>
        <dbReference type="EMBL" id="MBO1307089.1"/>
    </source>
</evidence>
<keyword evidence="2" id="KW-1185">Reference proteome</keyword>
<sequence>MSTFLADLSKINIVLIDSDCLFDDCSPTFSTYTSQMFSRLTEHQKQLLFYCEDKRTLNHGELPGPLITKNELKSLKINPASCMVIAKGEQRPFLFNYGSVVISTEPTKNPAVTAVAKNKEQETVAAFLDYALLKGFYYSIA</sequence>
<gene>
    <name evidence="1" type="ORF">JZO70_13005</name>
</gene>
<dbReference type="Proteomes" id="UP000664601">
    <property type="component" value="Unassembled WGS sequence"/>
</dbReference>
<reference evidence="1 2" key="1">
    <citation type="submission" date="2021-03" db="EMBL/GenBank/DDBJ databases">
        <title>Enterococcal diversity collection.</title>
        <authorList>
            <person name="Gilmore M.S."/>
            <person name="Schwartzman J."/>
            <person name="Van Tyne D."/>
            <person name="Martin M."/>
            <person name="Earl A.M."/>
            <person name="Manson A.L."/>
            <person name="Straub T."/>
            <person name="Salamzade R."/>
            <person name="Saavedra J."/>
            <person name="Lebreton F."/>
            <person name="Prichula J."/>
            <person name="Schaufler K."/>
            <person name="Gaca A."/>
            <person name="Sgardioli B."/>
            <person name="Wagenaar J."/>
            <person name="Strong T."/>
        </authorList>
    </citation>
    <scope>NUCLEOTIDE SEQUENCE [LARGE SCALE GENOMIC DNA]</scope>
    <source>
        <strain evidence="1 2">669A</strain>
    </source>
</reference>
<name>A0ABS3LBT2_9ENTE</name>
<comment type="caution">
    <text evidence="1">The sequence shown here is derived from an EMBL/GenBank/DDBJ whole genome shotgun (WGS) entry which is preliminary data.</text>
</comment>
<dbReference type="EMBL" id="JAFREM010000019">
    <property type="protein sequence ID" value="MBO1307089.1"/>
    <property type="molecule type" value="Genomic_DNA"/>
</dbReference>
<organism evidence="1 2">
    <name type="scientific">Candidatus Enterococcus moelleringii</name>
    <dbReference type="NCBI Taxonomy" id="2815325"/>
    <lineage>
        <taxon>Bacteria</taxon>
        <taxon>Bacillati</taxon>
        <taxon>Bacillota</taxon>
        <taxon>Bacilli</taxon>
        <taxon>Lactobacillales</taxon>
        <taxon>Enterococcaceae</taxon>
        <taxon>Enterococcus</taxon>
    </lineage>
</organism>
<proteinExistence type="predicted"/>
<evidence type="ECO:0000313" key="2">
    <source>
        <dbReference type="Proteomes" id="UP000664601"/>
    </source>
</evidence>
<accession>A0ABS3LBT2</accession>